<proteinExistence type="predicted"/>
<comment type="caution">
    <text evidence="2">The sequence shown here is derived from an EMBL/GenBank/DDBJ whole genome shotgun (WGS) entry which is preliminary data.</text>
</comment>
<dbReference type="AlphaFoldDB" id="A0A9P3PCZ3"/>
<feature type="compositionally biased region" description="Low complexity" evidence="1">
    <location>
        <begin position="181"/>
        <end position="191"/>
    </location>
</feature>
<evidence type="ECO:0000256" key="1">
    <source>
        <dbReference type="SAM" id="MobiDB-lite"/>
    </source>
</evidence>
<evidence type="ECO:0000313" key="2">
    <source>
        <dbReference type="EMBL" id="GLB33690.1"/>
    </source>
</evidence>
<feature type="region of interest" description="Disordered" evidence="1">
    <location>
        <begin position="245"/>
        <end position="381"/>
    </location>
</feature>
<feature type="region of interest" description="Disordered" evidence="1">
    <location>
        <begin position="400"/>
        <end position="459"/>
    </location>
</feature>
<feature type="compositionally biased region" description="Basic residues" evidence="1">
    <location>
        <begin position="10"/>
        <end position="20"/>
    </location>
</feature>
<name>A0A9P3PCZ3_LYOSH</name>
<organism evidence="2 3">
    <name type="scientific">Lyophyllum shimeji</name>
    <name type="common">Hon-shimeji</name>
    <name type="synonym">Tricholoma shimeji</name>
    <dbReference type="NCBI Taxonomy" id="47721"/>
    <lineage>
        <taxon>Eukaryota</taxon>
        <taxon>Fungi</taxon>
        <taxon>Dikarya</taxon>
        <taxon>Basidiomycota</taxon>
        <taxon>Agaricomycotina</taxon>
        <taxon>Agaricomycetes</taxon>
        <taxon>Agaricomycetidae</taxon>
        <taxon>Agaricales</taxon>
        <taxon>Tricholomatineae</taxon>
        <taxon>Lyophyllaceae</taxon>
        <taxon>Lyophyllum</taxon>
    </lineage>
</organism>
<keyword evidence="3" id="KW-1185">Reference proteome</keyword>
<evidence type="ECO:0000313" key="3">
    <source>
        <dbReference type="Proteomes" id="UP001063166"/>
    </source>
</evidence>
<feature type="compositionally biased region" description="Polar residues" evidence="1">
    <location>
        <begin position="313"/>
        <end position="339"/>
    </location>
</feature>
<dbReference type="EMBL" id="BRPK01000001">
    <property type="protein sequence ID" value="GLB33690.1"/>
    <property type="molecule type" value="Genomic_DNA"/>
</dbReference>
<feature type="compositionally biased region" description="Polar residues" evidence="1">
    <location>
        <begin position="247"/>
        <end position="263"/>
    </location>
</feature>
<accession>A0A9P3PCZ3</accession>
<feature type="region of interest" description="Disordered" evidence="1">
    <location>
        <begin position="96"/>
        <end position="209"/>
    </location>
</feature>
<gene>
    <name evidence="2" type="ORF">LshimejAT787_0105740</name>
</gene>
<feature type="compositionally biased region" description="Pro residues" evidence="1">
    <location>
        <begin position="351"/>
        <end position="365"/>
    </location>
</feature>
<dbReference type="OrthoDB" id="3064491at2759"/>
<feature type="compositionally biased region" description="Polar residues" evidence="1">
    <location>
        <begin position="433"/>
        <end position="444"/>
    </location>
</feature>
<reference evidence="2" key="1">
    <citation type="submission" date="2022-07" db="EMBL/GenBank/DDBJ databases">
        <title>The genome of Lyophyllum shimeji provides insight into the initial evolution of ectomycorrhizal fungal genome.</title>
        <authorList>
            <person name="Kobayashi Y."/>
            <person name="Shibata T."/>
            <person name="Hirakawa H."/>
            <person name="Shigenobu S."/>
            <person name="Nishiyama T."/>
            <person name="Yamada A."/>
            <person name="Hasebe M."/>
            <person name="Kawaguchi M."/>
        </authorList>
    </citation>
    <scope>NUCLEOTIDE SEQUENCE</scope>
    <source>
        <strain evidence="2">AT787</strain>
    </source>
</reference>
<feature type="compositionally biased region" description="Low complexity" evidence="1">
    <location>
        <begin position="100"/>
        <end position="115"/>
    </location>
</feature>
<protein>
    <submittedName>
        <fullName evidence="2">Uncharacterized protein</fullName>
    </submittedName>
</protein>
<sequence>MKPVTFLRNTWRKKDNKSKSKSQSVPLIRPLPSEAEPVAFSPKHTFGEAASVLSFEFDPTFQDSRSNMTDPVLVNESENWDLAHAQVIPRLRGKHCSLFHSSHGPPHNHSHGPPSLNIGRQSLRGGTPPPRPPRPPSLRLNSQPPPPTPRSPSRVKFAPDLHVRASQSTSSIRSAVRHISEASQSSLSQESVEAESLKDSGGGRNSYLHCSSSRVSTLVPYSESLPRTAEIVLDLPDALNSCRLHHASSSTPHLPRPQQTSRRTSTEPRGSLGSCQDTIASFPHPTPLRVRKRPQPLVLQPTPSLGRLPPSPLVSSAESTPLATPTTLSNMPSPKSSRITGRPLHTVSPPTFSPPDSPLPTPPVSQEPLTPSDLGKYNGRFPRTAKSASELQDRRLENFHTSHRATSSAPFTDLFAENEASRTRSPPRPNSYDIDSQSPEPNETSIHRHDPPIHWGYAL</sequence>
<dbReference type="Proteomes" id="UP001063166">
    <property type="component" value="Unassembled WGS sequence"/>
</dbReference>
<feature type="region of interest" description="Disordered" evidence="1">
    <location>
        <begin position="1"/>
        <end position="34"/>
    </location>
</feature>
<feature type="compositionally biased region" description="Pro residues" evidence="1">
    <location>
        <begin position="127"/>
        <end position="136"/>
    </location>
</feature>